<dbReference type="NCBIfam" id="TIGR01489">
    <property type="entry name" value="DKMTPPase-SF"/>
    <property type="match status" value="1"/>
</dbReference>
<protein>
    <submittedName>
        <fullName evidence="9">Uncharacterized protein</fullName>
    </submittedName>
</protein>
<dbReference type="PANTHER" id="PTHR20889">
    <property type="entry name" value="PHOSPHATASE, ORPHAN 1, 2"/>
    <property type="match status" value="1"/>
</dbReference>
<feature type="active site" description="Proton donor" evidence="6">
    <location>
        <position position="16"/>
    </location>
</feature>
<dbReference type="GO" id="GO:0046872">
    <property type="term" value="F:metal ion binding"/>
    <property type="evidence" value="ECO:0007669"/>
    <property type="project" value="UniProtKB-KW"/>
</dbReference>
<dbReference type="EnsemblMetazoa" id="SMAR011312-RA">
    <property type="protein sequence ID" value="SMAR011312-PA"/>
    <property type="gene ID" value="SMAR011312"/>
</dbReference>
<evidence type="ECO:0000256" key="3">
    <source>
        <dbReference type="ARBA" id="ARBA00022723"/>
    </source>
</evidence>
<dbReference type="SUPFAM" id="SSF56784">
    <property type="entry name" value="HAD-like"/>
    <property type="match status" value="1"/>
</dbReference>
<dbReference type="OMA" id="ASQFECK"/>
<sequence>MSSSKPPKILAVFDFDSTLVEASCDHYILNVISESVGPPNSGWSYPPSTMWGMPPIYRTLQERGVRPTDLLRCLEEIHYVHGMQDLLLELARRGHEIIIISDCNSVFIGHTLKKAGLQDCVTDIFTNPAWFDEKGRFRLSEYHHQDWCDLCPPNLCKGQILQNYIRKRYAEGEQFLFVAYVGDGQNDFCPCLCLDSHDLVLPRFGFDLYRTINAEKSHSSNKHRLIVRSKVIPWENGFNVKRAILDEIRRYK</sequence>
<proteinExistence type="inferred from homology"/>
<feature type="binding site" evidence="7">
    <location>
        <position position="25"/>
    </location>
    <ligand>
        <name>substrate</name>
    </ligand>
</feature>
<dbReference type="PhylomeDB" id="T1JC06"/>
<evidence type="ECO:0000256" key="6">
    <source>
        <dbReference type="PIRSR" id="PIRSR031051-1"/>
    </source>
</evidence>
<dbReference type="InterPro" id="IPR016965">
    <property type="entry name" value="Pase_PHOSPHO-typ"/>
</dbReference>
<dbReference type="PANTHER" id="PTHR20889:SF12">
    <property type="entry name" value="LP01149P"/>
    <property type="match status" value="1"/>
</dbReference>
<feature type="active site" description="Nucleophile" evidence="6">
    <location>
        <position position="14"/>
    </location>
</feature>
<name>T1JC06_STRMM</name>
<dbReference type="Gene3D" id="3.40.50.1000">
    <property type="entry name" value="HAD superfamily/HAD-like"/>
    <property type="match status" value="1"/>
</dbReference>
<accession>T1JC06</accession>
<evidence type="ECO:0000256" key="4">
    <source>
        <dbReference type="ARBA" id="ARBA00022801"/>
    </source>
</evidence>
<evidence type="ECO:0000256" key="7">
    <source>
        <dbReference type="PIRSR" id="PIRSR031051-2"/>
    </source>
</evidence>
<evidence type="ECO:0000313" key="10">
    <source>
        <dbReference type="Proteomes" id="UP000014500"/>
    </source>
</evidence>
<dbReference type="EMBL" id="JH432044">
    <property type="status" value="NOT_ANNOTATED_CDS"/>
    <property type="molecule type" value="Genomic_DNA"/>
</dbReference>
<dbReference type="InterPro" id="IPR036412">
    <property type="entry name" value="HAD-like_sf"/>
</dbReference>
<evidence type="ECO:0000256" key="8">
    <source>
        <dbReference type="PIRSR" id="PIRSR031051-3"/>
    </source>
</evidence>
<keyword evidence="4" id="KW-0378">Hydrolase</keyword>
<feature type="binding site" evidence="7">
    <location>
        <position position="102"/>
    </location>
    <ligand>
        <name>substrate</name>
    </ligand>
</feature>
<feature type="binding site" evidence="8">
    <location>
        <position position="183"/>
    </location>
    <ligand>
        <name>Mg(2+)</name>
        <dbReference type="ChEBI" id="CHEBI:18420"/>
    </ligand>
</feature>
<keyword evidence="3 8" id="KW-0479">Metal-binding</keyword>
<evidence type="ECO:0000313" key="9">
    <source>
        <dbReference type="EnsemblMetazoa" id="SMAR011312-PA"/>
    </source>
</evidence>
<reference evidence="10" key="1">
    <citation type="submission" date="2011-05" db="EMBL/GenBank/DDBJ databases">
        <authorList>
            <person name="Richards S.R."/>
            <person name="Qu J."/>
            <person name="Jiang H."/>
            <person name="Jhangiani S.N."/>
            <person name="Agravi P."/>
            <person name="Goodspeed R."/>
            <person name="Gross S."/>
            <person name="Mandapat C."/>
            <person name="Jackson L."/>
            <person name="Mathew T."/>
            <person name="Pu L."/>
            <person name="Thornton R."/>
            <person name="Saada N."/>
            <person name="Wilczek-Boney K.B."/>
            <person name="Lee S."/>
            <person name="Kovar C."/>
            <person name="Wu Y."/>
            <person name="Scherer S.E."/>
            <person name="Worley K.C."/>
            <person name="Muzny D.M."/>
            <person name="Gibbs R."/>
        </authorList>
    </citation>
    <scope>NUCLEOTIDE SEQUENCE</scope>
    <source>
        <strain evidence="10">Brora</strain>
    </source>
</reference>
<dbReference type="Pfam" id="PF06888">
    <property type="entry name" value="Put_Phosphatase"/>
    <property type="match status" value="1"/>
</dbReference>
<dbReference type="Proteomes" id="UP000014500">
    <property type="component" value="Unassembled WGS sequence"/>
</dbReference>
<dbReference type="NCBIfam" id="TIGR01488">
    <property type="entry name" value="HAD-SF-IB"/>
    <property type="match status" value="1"/>
</dbReference>
<dbReference type="HOGENOM" id="CLU_068983_0_1_1"/>
<evidence type="ECO:0000256" key="5">
    <source>
        <dbReference type="ARBA" id="ARBA00022842"/>
    </source>
</evidence>
<evidence type="ECO:0000256" key="2">
    <source>
        <dbReference type="ARBA" id="ARBA00008541"/>
    </source>
</evidence>
<comment type="similarity">
    <text evidence="2">Belongs to the HAD-like hydrolase superfamily. PHOSPHO family.</text>
</comment>
<evidence type="ECO:0000256" key="1">
    <source>
        <dbReference type="ARBA" id="ARBA00001946"/>
    </source>
</evidence>
<dbReference type="eggNOG" id="KOG3120">
    <property type="taxonomic scope" value="Eukaryota"/>
</dbReference>
<comment type="cofactor">
    <cofactor evidence="1 8">
        <name>Mg(2+)</name>
        <dbReference type="ChEBI" id="CHEBI:18420"/>
    </cofactor>
</comment>
<reference evidence="9" key="2">
    <citation type="submission" date="2015-02" db="UniProtKB">
        <authorList>
            <consortium name="EnsemblMetazoa"/>
        </authorList>
    </citation>
    <scope>IDENTIFICATION</scope>
</reference>
<dbReference type="STRING" id="126957.T1JC06"/>
<dbReference type="AlphaFoldDB" id="T1JC06"/>
<organism evidence="9 10">
    <name type="scientific">Strigamia maritima</name>
    <name type="common">European centipede</name>
    <name type="synonym">Geophilus maritimus</name>
    <dbReference type="NCBI Taxonomy" id="126957"/>
    <lineage>
        <taxon>Eukaryota</taxon>
        <taxon>Metazoa</taxon>
        <taxon>Ecdysozoa</taxon>
        <taxon>Arthropoda</taxon>
        <taxon>Myriapoda</taxon>
        <taxon>Chilopoda</taxon>
        <taxon>Pleurostigmophora</taxon>
        <taxon>Geophilomorpha</taxon>
        <taxon>Linotaeniidae</taxon>
        <taxon>Strigamia</taxon>
    </lineage>
</organism>
<feature type="binding site" evidence="8">
    <location>
        <position position="14"/>
    </location>
    <ligand>
        <name>Mg(2+)</name>
        <dbReference type="ChEBI" id="CHEBI:18420"/>
    </ligand>
</feature>
<feature type="binding site" evidence="8">
    <location>
        <position position="16"/>
    </location>
    <ligand>
        <name>Mg(2+)</name>
        <dbReference type="ChEBI" id="CHEBI:18420"/>
    </ligand>
</feature>
<keyword evidence="10" id="KW-1185">Reference proteome</keyword>
<dbReference type="PIRSF" id="PIRSF031051">
    <property type="entry name" value="PyrdxlP_Pase_PHOSPHO2"/>
    <property type="match status" value="1"/>
</dbReference>
<keyword evidence="5 8" id="KW-0460">Magnesium</keyword>
<dbReference type="InterPro" id="IPR006384">
    <property type="entry name" value="HAD_hydro_PyrdxlP_Pase-like"/>
</dbReference>
<dbReference type="GO" id="GO:0016791">
    <property type="term" value="F:phosphatase activity"/>
    <property type="evidence" value="ECO:0007669"/>
    <property type="project" value="InterPro"/>
</dbReference>
<dbReference type="InterPro" id="IPR023214">
    <property type="entry name" value="HAD_sf"/>
</dbReference>